<comment type="caution">
    <text evidence="1">The sequence shown here is derived from an EMBL/GenBank/DDBJ whole genome shotgun (WGS) entry which is preliminary data.</text>
</comment>
<dbReference type="EMBL" id="JABSTQ010001587">
    <property type="protein sequence ID" value="KAG0444720.1"/>
    <property type="molecule type" value="Genomic_DNA"/>
</dbReference>
<name>A0AC60R154_IXOPE</name>
<reference evidence="1 2" key="1">
    <citation type="journal article" date="2020" name="Cell">
        <title>Large-Scale Comparative Analyses of Tick Genomes Elucidate Their Genetic Diversity and Vector Capacities.</title>
        <authorList>
            <consortium name="Tick Genome and Microbiome Consortium (TIGMIC)"/>
            <person name="Jia N."/>
            <person name="Wang J."/>
            <person name="Shi W."/>
            <person name="Du L."/>
            <person name="Sun Y."/>
            <person name="Zhan W."/>
            <person name="Jiang J.F."/>
            <person name="Wang Q."/>
            <person name="Zhang B."/>
            <person name="Ji P."/>
            <person name="Bell-Sakyi L."/>
            <person name="Cui X.M."/>
            <person name="Yuan T.T."/>
            <person name="Jiang B.G."/>
            <person name="Yang W.F."/>
            <person name="Lam T.T."/>
            <person name="Chang Q.C."/>
            <person name="Ding S.J."/>
            <person name="Wang X.J."/>
            <person name="Zhu J.G."/>
            <person name="Ruan X.D."/>
            <person name="Zhao L."/>
            <person name="Wei J.T."/>
            <person name="Ye R.Z."/>
            <person name="Que T.C."/>
            <person name="Du C.H."/>
            <person name="Zhou Y.H."/>
            <person name="Cheng J.X."/>
            <person name="Dai P.F."/>
            <person name="Guo W.B."/>
            <person name="Han X.H."/>
            <person name="Huang E.J."/>
            <person name="Li L.F."/>
            <person name="Wei W."/>
            <person name="Gao Y.C."/>
            <person name="Liu J.Z."/>
            <person name="Shao H.Z."/>
            <person name="Wang X."/>
            <person name="Wang C.C."/>
            <person name="Yang T.C."/>
            <person name="Huo Q.B."/>
            <person name="Li W."/>
            <person name="Chen H.Y."/>
            <person name="Chen S.E."/>
            <person name="Zhou L.G."/>
            <person name="Ni X.B."/>
            <person name="Tian J.H."/>
            <person name="Sheng Y."/>
            <person name="Liu T."/>
            <person name="Pan Y.S."/>
            <person name="Xia L.Y."/>
            <person name="Li J."/>
            <person name="Zhao F."/>
            <person name="Cao W.C."/>
        </authorList>
    </citation>
    <scope>NUCLEOTIDE SEQUENCE [LARGE SCALE GENOMIC DNA]</scope>
    <source>
        <strain evidence="1">Iper-2018</strain>
    </source>
</reference>
<evidence type="ECO:0000313" key="2">
    <source>
        <dbReference type="Proteomes" id="UP000805193"/>
    </source>
</evidence>
<gene>
    <name evidence="1" type="ORF">HPB47_013464</name>
</gene>
<proteinExistence type="predicted"/>
<organism evidence="1 2">
    <name type="scientific">Ixodes persulcatus</name>
    <name type="common">Taiga tick</name>
    <dbReference type="NCBI Taxonomy" id="34615"/>
    <lineage>
        <taxon>Eukaryota</taxon>
        <taxon>Metazoa</taxon>
        <taxon>Ecdysozoa</taxon>
        <taxon>Arthropoda</taxon>
        <taxon>Chelicerata</taxon>
        <taxon>Arachnida</taxon>
        <taxon>Acari</taxon>
        <taxon>Parasitiformes</taxon>
        <taxon>Ixodida</taxon>
        <taxon>Ixodoidea</taxon>
        <taxon>Ixodidae</taxon>
        <taxon>Ixodinae</taxon>
        <taxon>Ixodes</taxon>
    </lineage>
</organism>
<protein>
    <submittedName>
        <fullName evidence="1">Uncharacterized protein</fullName>
    </submittedName>
</protein>
<dbReference type="Proteomes" id="UP000805193">
    <property type="component" value="Unassembled WGS sequence"/>
</dbReference>
<evidence type="ECO:0000313" key="1">
    <source>
        <dbReference type="EMBL" id="KAG0444720.1"/>
    </source>
</evidence>
<accession>A0AC60R154</accession>
<keyword evidence="2" id="KW-1185">Reference proteome</keyword>
<sequence>MATRQPFPDLTLEDYDPAPSKELICVICRSVLREPVECPCRHVFCKSCISTWLEESSNCPVCRIPAATFVSTLPLLRNMISQLTVKCRNTGCSTRVAAENYPAHMAVCKFQKVPCPHDPCEHHCLRRDIDDHVRTCSFRLVTCSPGCGVVLFAGQQTAHICIPRLERELEEMTAERDNWRRKAENYALGALQNCVIGHGATVEGLTNNVEDSCPRGTSAEVMTVTGGGLQPSIGPPSPGVSGSLSQEMRCGSRTARRLQEVDSDTDSGWDSSLSTCWS</sequence>